<gene>
    <name evidence="1" type="ORF">GCM10008938_19580</name>
</gene>
<accession>A0ABQ2CZ37</accession>
<dbReference type="SUPFAM" id="SSF69279">
    <property type="entry name" value="Phage tail proteins"/>
    <property type="match status" value="1"/>
</dbReference>
<evidence type="ECO:0000313" key="2">
    <source>
        <dbReference type="Proteomes" id="UP000632222"/>
    </source>
</evidence>
<organism evidence="1 2">
    <name type="scientific">Deinococcus roseus</name>
    <dbReference type="NCBI Taxonomy" id="392414"/>
    <lineage>
        <taxon>Bacteria</taxon>
        <taxon>Thermotogati</taxon>
        <taxon>Deinococcota</taxon>
        <taxon>Deinococci</taxon>
        <taxon>Deinococcales</taxon>
        <taxon>Deinococcaceae</taxon>
        <taxon>Deinococcus</taxon>
    </lineage>
</organism>
<reference evidence="2" key="1">
    <citation type="journal article" date="2019" name="Int. J. Syst. Evol. Microbiol.">
        <title>The Global Catalogue of Microorganisms (GCM) 10K type strain sequencing project: providing services to taxonomists for standard genome sequencing and annotation.</title>
        <authorList>
            <consortium name="The Broad Institute Genomics Platform"/>
            <consortium name="The Broad Institute Genome Sequencing Center for Infectious Disease"/>
            <person name="Wu L."/>
            <person name="Ma J."/>
        </authorList>
    </citation>
    <scope>NUCLEOTIDE SEQUENCE [LARGE SCALE GENOMIC DNA]</scope>
    <source>
        <strain evidence="2">JCM 14370</strain>
    </source>
</reference>
<comment type="caution">
    <text evidence="1">The sequence shown here is derived from an EMBL/GenBank/DDBJ whole genome shotgun (WGS) entry which is preliminary data.</text>
</comment>
<dbReference type="EMBL" id="BMOD01000005">
    <property type="protein sequence ID" value="GGJ33411.1"/>
    <property type="molecule type" value="Genomic_DNA"/>
</dbReference>
<keyword evidence="2" id="KW-1185">Reference proteome</keyword>
<dbReference type="RefSeq" id="WP_189002498.1">
    <property type="nucleotide sequence ID" value="NZ_BMOD01000005.1"/>
</dbReference>
<dbReference type="Proteomes" id="UP000632222">
    <property type="component" value="Unassembled WGS sequence"/>
</dbReference>
<sequence>MTLTVARPTLLLNGQDSVLFRENLLELSIEDSLDGLCRLEATFSNWGNRNNQLGFLFRKQDVYFQTPVQVKMQDTLLFEGRVSALEAAFPEGEAPQLTLLAEDALQELRVQVKTRAFEQVSVPAVVQQVAQQHGLQAQVEVSSEVHPLVMQLEQTDLGFLRDLALQVGAELSFASGKLFFQTRDRRNTQTLTLKVGASVRDLTITADLANQVNRVEVHGWDVTSKQGVKETAGDASLGAELKADSAAKILQAQGLTRVKSVALPVQINPTAAKTHAQAVFRRVARSFVTLHGVTNPDPRMKVGNKLELQEAGEGFSGTYTITSTCFRFDSLSGARFEFQAQRPDFGGGF</sequence>
<proteinExistence type="predicted"/>
<protein>
    <recommendedName>
        <fullName evidence="3">Phage late control D family protein</fullName>
    </recommendedName>
</protein>
<name>A0ABQ2CZ37_9DEIO</name>
<dbReference type="Pfam" id="PF05954">
    <property type="entry name" value="Phage_GPD"/>
    <property type="match status" value="1"/>
</dbReference>
<dbReference type="Gene3D" id="3.55.50.10">
    <property type="entry name" value="Baseplate protein-like domains"/>
    <property type="match status" value="1"/>
</dbReference>
<evidence type="ECO:0008006" key="3">
    <source>
        <dbReference type="Google" id="ProtNLM"/>
    </source>
</evidence>
<evidence type="ECO:0000313" key="1">
    <source>
        <dbReference type="EMBL" id="GGJ33411.1"/>
    </source>
</evidence>